<dbReference type="Gene3D" id="3.30.1370.10">
    <property type="entry name" value="K Homology domain, type 1"/>
    <property type="match status" value="1"/>
</dbReference>
<name>A0AA36IX96_9DINO</name>
<feature type="compositionally biased region" description="Basic residues" evidence="1">
    <location>
        <begin position="13"/>
        <end position="26"/>
    </location>
</feature>
<gene>
    <name evidence="3" type="ORF">EVOR1521_LOCUS19701</name>
</gene>
<dbReference type="Pfam" id="PF22675">
    <property type="entry name" value="KH-I_KHDC4-BBP"/>
    <property type="match status" value="1"/>
</dbReference>
<evidence type="ECO:0000259" key="2">
    <source>
        <dbReference type="Pfam" id="PF22675"/>
    </source>
</evidence>
<proteinExistence type="predicted"/>
<dbReference type="AlphaFoldDB" id="A0AA36IX96"/>
<organism evidence="3 4">
    <name type="scientific">Effrenium voratum</name>
    <dbReference type="NCBI Taxonomy" id="2562239"/>
    <lineage>
        <taxon>Eukaryota</taxon>
        <taxon>Sar</taxon>
        <taxon>Alveolata</taxon>
        <taxon>Dinophyceae</taxon>
        <taxon>Suessiales</taxon>
        <taxon>Symbiodiniaceae</taxon>
        <taxon>Effrenium</taxon>
    </lineage>
</organism>
<dbReference type="EMBL" id="CAUJNA010003101">
    <property type="protein sequence ID" value="CAJ1395234.1"/>
    <property type="molecule type" value="Genomic_DNA"/>
</dbReference>
<dbReference type="InterPro" id="IPR036612">
    <property type="entry name" value="KH_dom_type_1_sf"/>
</dbReference>
<protein>
    <recommendedName>
        <fullName evidence="2">KHDC4/BBP-like KH-domain type I domain-containing protein</fullName>
    </recommendedName>
</protein>
<dbReference type="Proteomes" id="UP001178507">
    <property type="component" value="Unassembled WGS sequence"/>
</dbReference>
<feature type="compositionally biased region" description="Basic and acidic residues" evidence="1">
    <location>
        <begin position="27"/>
        <end position="38"/>
    </location>
</feature>
<feature type="region of interest" description="Disordered" evidence="1">
    <location>
        <begin position="1"/>
        <end position="38"/>
    </location>
</feature>
<feature type="domain" description="KHDC4/BBP-like KH-domain type I" evidence="2">
    <location>
        <begin position="10"/>
        <end position="65"/>
    </location>
</feature>
<dbReference type="InterPro" id="IPR055256">
    <property type="entry name" value="KH_1_KHDC4/BBP-like"/>
</dbReference>
<evidence type="ECO:0000256" key="1">
    <source>
        <dbReference type="SAM" id="MobiDB-lite"/>
    </source>
</evidence>
<evidence type="ECO:0000313" key="3">
    <source>
        <dbReference type="EMBL" id="CAJ1395234.1"/>
    </source>
</evidence>
<accession>A0AA36IX96</accession>
<comment type="caution">
    <text evidence="3">The sequence shown here is derived from an EMBL/GenBank/DDBJ whole genome shotgun (WGS) entry which is preliminary data.</text>
</comment>
<keyword evidence="4" id="KW-1185">Reference proteome</keyword>
<sequence length="78" mass="8710">MGEATGSDGSVKIRLRGRGSKPRPRDRRYLEGPEHKESTDELMLCISATNRRSFEKAASHVEGLIRSVQQDYAAFCQA</sequence>
<dbReference type="GO" id="GO:0003723">
    <property type="term" value="F:RNA binding"/>
    <property type="evidence" value="ECO:0007669"/>
    <property type="project" value="InterPro"/>
</dbReference>
<reference evidence="3" key="1">
    <citation type="submission" date="2023-08" db="EMBL/GenBank/DDBJ databases">
        <authorList>
            <person name="Chen Y."/>
            <person name="Shah S."/>
            <person name="Dougan E. K."/>
            <person name="Thang M."/>
            <person name="Chan C."/>
        </authorList>
    </citation>
    <scope>NUCLEOTIDE SEQUENCE</scope>
</reference>
<evidence type="ECO:0000313" key="4">
    <source>
        <dbReference type="Proteomes" id="UP001178507"/>
    </source>
</evidence>